<protein>
    <recommendedName>
        <fullName evidence="4">BCL-6 corepressor PCGF1 binding domain-containing protein</fullName>
    </recommendedName>
</protein>
<dbReference type="InterPro" id="IPR032365">
    <property type="entry name" value="PUFD"/>
</dbReference>
<dbReference type="RefSeq" id="XP_038050093.1">
    <property type="nucleotide sequence ID" value="XM_038194165.1"/>
</dbReference>
<dbReference type="PROSITE" id="PS50297">
    <property type="entry name" value="ANK_REP_REGION"/>
    <property type="match status" value="2"/>
</dbReference>
<feature type="compositionally biased region" description="Low complexity" evidence="3">
    <location>
        <begin position="899"/>
        <end position="913"/>
    </location>
</feature>
<feature type="repeat" description="ANK" evidence="2">
    <location>
        <begin position="1605"/>
        <end position="1637"/>
    </location>
</feature>
<evidence type="ECO:0000256" key="3">
    <source>
        <dbReference type="SAM" id="MobiDB-lite"/>
    </source>
</evidence>
<feature type="repeat" description="ANK" evidence="2">
    <location>
        <begin position="1638"/>
        <end position="1670"/>
    </location>
</feature>
<feature type="region of interest" description="Disordered" evidence="3">
    <location>
        <begin position="1237"/>
        <end position="1259"/>
    </location>
</feature>
<dbReference type="InterPro" id="IPR047144">
    <property type="entry name" value="BCOR-like"/>
</dbReference>
<dbReference type="GO" id="GO:0003714">
    <property type="term" value="F:transcription corepressor activity"/>
    <property type="evidence" value="ECO:0007669"/>
    <property type="project" value="TreeGrafter"/>
</dbReference>
<keyword evidence="6" id="KW-1185">Reference proteome</keyword>
<dbReference type="GeneID" id="119723487"/>
<evidence type="ECO:0000256" key="2">
    <source>
        <dbReference type="PROSITE-ProRule" id="PRU00023"/>
    </source>
</evidence>
<dbReference type="SMART" id="SM00248">
    <property type="entry name" value="ANK"/>
    <property type="match status" value="3"/>
</dbReference>
<keyword evidence="2" id="KW-0040">ANK repeat</keyword>
<feature type="region of interest" description="Disordered" evidence="3">
    <location>
        <begin position="739"/>
        <end position="760"/>
    </location>
</feature>
<feature type="region of interest" description="Disordered" evidence="3">
    <location>
        <begin position="1491"/>
        <end position="1512"/>
    </location>
</feature>
<sequence length="1859" mass="205510">MMAFYNMRRIPEALTKYKVEDNGDLHGQDMLHYVGRPMGEEMEYVVGTNGELTRERLRQLASTRLAEQGRIGMQEANLMYHREAAAMQHKFNAAVAAKPLYSIGDPQRIRMPRPPPRFAEQLPRHPLYDGPLNLVNRHTVPGHLYAGVTHPSLDGHIDLSKPLDLSMKSQRLSVSRPPKTMVDPRLISMANAEMLAKQSHSVRSNGHDVTSKVTSAPTMYRPPPMMSYSKPGRHGNGINPSQLMHGQHSVLSKEVTMTQGHLHPLSSSASVASHIRLGRTALKRPPPVLARSASDIPLKRAVLDKLSTERLKIAPSSNPPTSVGVKTYPDASSRAALLAYEPGRSHAVSMINQPESESQLRITDVRSIASRAGTSHPAPVPTSTPSRPRTNKADGAPVFHHIHHHHHHHHVPQPDEEVLRQGTNGAQVVHAHGAVPVHGGVLATGGAGPANGLPTHDIPSHRLAPRMVTGHEVPTMAAPNMASSRGDRLHGVLIKHTTTPVSTITSPHLRRAHYHTRRRSAKSISPPTLVSHAGLTPLRLDSTGVASTPIRAHQHARATSPLKLVASSIAAGAKMNELLKPLDGPEQPSASGHNVTNNNNNNKVVLPEKLARPLRVDIPDDSAFVSHLGDVYTGQSNPVPLVRQVSNAANITKCPTSEACSSPKKSNSSGNESPTMPVLTPQSVYSPCFATESATNLTHISSNVEPQPTSSPMFYSALTLPLYSRKQDTEAVQKLLRAKDESPPNLNETSPEQLVPDQRVPNTMDRFGTLIQQKIDIHVLEKAAAVDKSKREQKLQRERMQEERDVYHRYFQEFRRAPLDKPRKRRMHGHGLKASMDRLKAQQPKRVRERIQPTGNHDDRNIFAELMLQRHWYEGKMHSNQAKEAHRQLQHADVIDLTSPSSSPAPDAPGSSDNKTGGSGGIGREKPKTIDRNVNDFFSKRIISAYEEGRTVSMSDAIEAVLAAHMPIIPGDTPDMEQKHRDSSPKKLNPDTQQLRRVPQGLIDLKDQPPKLVRVQESPLVSSSVTAPVANACAVITSARSSTVPSPFSTTNDFIKSETASVISTNPLSSTKQTESFLTSSPFFTNYHLSTTVAETSQALQLGSAPATLSTTSSLASLPHHLRFSPTEKTFSHDPRKKLLAAMNVQTSAVPSSAAVSPASIAASLCSTVSPSSGRSTPSKGSSRKRSLEISRLENTSSYVAAIPKRRQSVDPSTDPALLDREERALQRAMKRFNEMEKREKGIPSDTQTDPLIDPLTNNKKHNRFMFSKHSPIFRKGRGRGRKFMGFQRKHHTHKDVFSSSLSSHKDRRTFSRGMRRLTNQGGRSSFQDFVPMVLEERTRHSLATRSSARERKVYHKNARYEMEIEKEERKYLERKRQKRSLSGSTSGEDEASSVKGKNVPGRRRKGTEDVTKKSNDDTLMTEKSMAPGGKPNASGEWNSSGEAPEKTDVSAESESVVKSPGMDAPLHVVLDPTNHTKMRFMTSSAYELHRKDSGKENKDIEAKPGGKRKFKAKHIGPATEDDVRHDDSVTVKTEVFENLPIASQPEPSPVKVVRPEPPAEMKRLMVNKKLGETILHRAARLAYDDVAIYCIDYDVVDINAKDNAGYTPLHECCVHGRLRVALYLLQHGADVNASASDGTRPIHDAVDNNWLALVRLLLTYGADPLISTYSGRTTIKLARTQAMKTFIIGYLSDINGDWDLDEGDPYQSNLDLRWHLTGTHSFDANGLPVSDIFQDVPEEKREQSKEEFLFEVSDTPHLTSYNFSLPNDRRPRNWLLLPDVTNQLNTTRADFLASNRSMRSATLTLTEFTAAISRSQLNCTPPEKSGMMLDETSGDHVVELLELTSELRKTLQIEEVYI</sequence>
<feature type="region of interest" description="Disordered" evidence="3">
    <location>
        <begin position="1167"/>
        <end position="1191"/>
    </location>
</feature>
<dbReference type="Gene3D" id="1.25.40.20">
    <property type="entry name" value="Ankyrin repeat-containing domain"/>
    <property type="match status" value="1"/>
</dbReference>
<feature type="region of interest" description="Disordered" evidence="3">
    <location>
        <begin position="370"/>
        <end position="395"/>
    </location>
</feature>
<evidence type="ECO:0000313" key="5">
    <source>
        <dbReference type="EnsemblMetazoa" id="XP_038050093.1"/>
    </source>
</evidence>
<dbReference type="InterPro" id="IPR038227">
    <property type="entry name" value="PUFD_som_sf"/>
</dbReference>
<feature type="domain" description="BCL-6 corepressor PCGF1 binding" evidence="4">
    <location>
        <begin position="1747"/>
        <end position="1852"/>
    </location>
</feature>
<dbReference type="OMA" id="FIMATEH"/>
<dbReference type="GO" id="GO:0000122">
    <property type="term" value="P:negative regulation of transcription by RNA polymerase II"/>
    <property type="evidence" value="ECO:0007669"/>
    <property type="project" value="TreeGrafter"/>
</dbReference>
<feature type="region of interest" description="Disordered" evidence="3">
    <location>
        <begin position="897"/>
        <end position="930"/>
    </location>
</feature>
<proteinExistence type="inferred from homology"/>
<name>A0A913ZE79_PATMI</name>
<dbReference type="Pfam" id="PF16553">
    <property type="entry name" value="PUFD"/>
    <property type="match status" value="1"/>
</dbReference>
<feature type="region of interest" description="Disordered" evidence="3">
    <location>
        <begin position="1372"/>
        <end position="1460"/>
    </location>
</feature>
<feature type="region of interest" description="Disordered" evidence="3">
    <location>
        <begin position="654"/>
        <end position="679"/>
    </location>
</feature>
<feature type="region of interest" description="Disordered" evidence="3">
    <location>
        <begin position="837"/>
        <end position="857"/>
    </location>
</feature>
<dbReference type="OrthoDB" id="3666223at2759"/>
<reference evidence="5" key="1">
    <citation type="submission" date="2022-11" db="UniProtKB">
        <authorList>
            <consortium name="EnsemblMetazoa"/>
        </authorList>
    </citation>
    <scope>IDENTIFICATION</scope>
</reference>
<evidence type="ECO:0000259" key="4">
    <source>
        <dbReference type="Pfam" id="PF16553"/>
    </source>
</evidence>
<feature type="compositionally biased region" description="Basic and acidic residues" evidence="3">
    <location>
        <begin position="1491"/>
        <end position="1505"/>
    </location>
</feature>
<dbReference type="InterPro" id="IPR036770">
    <property type="entry name" value="Ankyrin_rpt-contain_sf"/>
</dbReference>
<dbReference type="GO" id="GO:0005634">
    <property type="term" value="C:nucleus"/>
    <property type="evidence" value="ECO:0007669"/>
    <property type="project" value="TreeGrafter"/>
</dbReference>
<feature type="region of interest" description="Disordered" evidence="3">
    <location>
        <begin position="969"/>
        <end position="991"/>
    </location>
</feature>
<dbReference type="InterPro" id="IPR002110">
    <property type="entry name" value="Ankyrin_rpt"/>
</dbReference>
<evidence type="ECO:0000313" key="6">
    <source>
        <dbReference type="Proteomes" id="UP000887568"/>
    </source>
</evidence>
<feature type="compositionally biased region" description="Low complexity" evidence="3">
    <location>
        <begin position="1167"/>
        <end position="1181"/>
    </location>
</feature>
<dbReference type="Pfam" id="PF12796">
    <property type="entry name" value="Ank_2"/>
    <property type="match status" value="1"/>
</dbReference>
<feature type="compositionally biased region" description="Basic and acidic residues" evidence="3">
    <location>
        <begin position="1407"/>
        <end position="1417"/>
    </location>
</feature>
<dbReference type="PROSITE" id="PS50088">
    <property type="entry name" value="ANK_REPEAT"/>
    <property type="match status" value="2"/>
</dbReference>
<dbReference type="PANTHER" id="PTHR24117:SF9">
    <property type="entry name" value="BCL-6 COREPRESSOR PCGF1 BINDING DOMAIN-CONTAINING PROTEIN"/>
    <property type="match status" value="1"/>
</dbReference>
<evidence type="ECO:0000256" key="1">
    <source>
        <dbReference type="ARBA" id="ARBA00034703"/>
    </source>
</evidence>
<accession>A0A913ZE79</accession>
<feature type="compositionally biased region" description="Basic and acidic residues" evidence="3">
    <location>
        <begin position="976"/>
        <end position="989"/>
    </location>
</feature>
<dbReference type="SUPFAM" id="SSF48403">
    <property type="entry name" value="Ankyrin repeat"/>
    <property type="match status" value="1"/>
</dbReference>
<dbReference type="EnsemblMetazoa" id="XM_038194165.1">
    <property type="protein sequence ID" value="XP_038050093.1"/>
    <property type="gene ID" value="LOC119723487"/>
</dbReference>
<comment type="similarity">
    <text evidence="1">Belongs to the BCOR family.</text>
</comment>
<dbReference type="Proteomes" id="UP000887568">
    <property type="component" value="Unplaced"/>
</dbReference>
<organism evidence="5 6">
    <name type="scientific">Patiria miniata</name>
    <name type="common">Bat star</name>
    <name type="synonym">Asterina miniata</name>
    <dbReference type="NCBI Taxonomy" id="46514"/>
    <lineage>
        <taxon>Eukaryota</taxon>
        <taxon>Metazoa</taxon>
        <taxon>Echinodermata</taxon>
        <taxon>Eleutherozoa</taxon>
        <taxon>Asterozoa</taxon>
        <taxon>Asteroidea</taxon>
        <taxon>Valvatacea</taxon>
        <taxon>Valvatida</taxon>
        <taxon>Asterinidae</taxon>
        <taxon>Patiria</taxon>
    </lineage>
</organism>
<feature type="region of interest" description="Disordered" evidence="3">
    <location>
        <begin position="198"/>
        <end position="222"/>
    </location>
</feature>
<dbReference type="Gene3D" id="3.10.260.40">
    <property type="entry name" value="BCL-6 corepressor, PCGF1 binding domain"/>
    <property type="match status" value="1"/>
</dbReference>
<dbReference type="PANTHER" id="PTHR24117">
    <property type="entry name" value="AGAP007537-PB"/>
    <property type="match status" value="1"/>
</dbReference>